<dbReference type="VEuPathDB" id="FungiDB:PSHT_12120"/>
<evidence type="ECO:0000313" key="2">
    <source>
        <dbReference type="EMBL" id="POW01334.1"/>
    </source>
</evidence>
<reference evidence="2" key="1">
    <citation type="submission" date="2017-12" db="EMBL/GenBank/DDBJ databases">
        <title>Gene loss provides genomic basis for host adaptation in cereal stripe rust fungi.</title>
        <authorList>
            <person name="Xia C."/>
        </authorList>
    </citation>
    <scope>NUCLEOTIDE SEQUENCE [LARGE SCALE GENOMIC DNA]</scope>
    <source>
        <strain evidence="2">93-210</strain>
    </source>
</reference>
<proteinExistence type="predicted"/>
<keyword evidence="3" id="KW-1185">Reference proteome</keyword>
<comment type="caution">
    <text evidence="2">The sequence shown here is derived from an EMBL/GenBank/DDBJ whole genome shotgun (WGS) entry which is preliminary data.</text>
</comment>
<feature type="region of interest" description="Disordered" evidence="1">
    <location>
        <begin position="1"/>
        <end position="24"/>
    </location>
</feature>
<organism evidence="2 3">
    <name type="scientific">Puccinia striiformis</name>
    <dbReference type="NCBI Taxonomy" id="27350"/>
    <lineage>
        <taxon>Eukaryota</taxon>
        <taxon>Fungi</taxon>
        <taxon>Dikarya</taxon>
        <taxon>Basidiomycota</taxon>
        <taxon>Pucciniomycotina</taxon>
        <taxon>Pucciniomycetes</taxon>
        <taxon>Pucciniales</taxon>
        <taxon>Pucciniaceae</taxon>
        <taxon>Puccinia</taxon>
    </lineage>
</organism>
<gene>
    <name evidence="2" type="ORF">PSTT_12568</name>
</gene>
<accession>A0A2S4UVM0</accession>
<protein>
    <submittedName>
        <fullName evidence="2">Uncharacterized protein</fullName>
    </submittedName>
</protein>
<feature type="non-terminal residue" evidence="2">
    <location>
        <position position="569"/>
    </location>
</feature>
<dbReference type="EMBL" id="PKSL01000161">
    <property type="protein sequence ID" value="POW01334.1"/>
    <property type="molecule type" value="Genomic_DNA"/>
</dbReference>
<evidence type="ECO:0000256" key="1">
    <source>
        <dbReference type="SAM" id="MobiDB-lite"/>
    </source>
</evidence>
<feature type="non-terminal residue" evidence="2">
    <location>
        <position position="1"/>
    </location>
</feature>
<sequence length="569" mass="62189">GDKYKVAPLPPASGGRVPQPHPSRSVSCQKEIEKVMLAPSHYLALVLTLLTGAWLARTTLAQVSCDPNELLDRNQCAEAISQILYDQPENTLDRLSTIFAKLAGNCTVCLNRYRSSGIMLRLSWTDTKIFDPNYSDYRLESKQSRSVSQIMFSLRTLSSHFFFLFLLCKSDQIEASNRDGYASIFNQCQPNSGQTPLFDGVYLQSQNHSSGHDTDYFPPQTLTCGLNNAPLTVGEDCQDAFESIFVDNKDRMVDDNFQPTSSITKTRQTCTSSGFETIEDCEGKSGVVSSTEGGSGYNGFTVVKVRSSKRCGSRSDSEGQNLTKLSFEAHRHAGFFSSPSSVTLLTGTWLAHDSLAQVSCDPGELFDTKQCAQAIAQIVYDKPQNTLDRFSTIFAKLAGNCTIIVQNPQKRAITKQQIEAGYAKIFDQCQPNAGQAPVGDAYLLSQNHSSEHDTDFFPPRTLTCGLNLNAPLTAEKDCEDAFKSILVDRQGRLLGDKNKPAPTILKTLQTCTKSEIGSVVSKTIKQCKGKSGVVSMTKGGSGNNGLTVVKVRSSKRCGSRVDSEGQVCY</sequence>
<dbReference type="Proteomes" id="UP000239156">
    <property type="component" value="Unassembled WGS sequence"/>
</dbReference>
<evidence type="ECO:0000313" key="3">
    <source>
        <dbReference type="Proteomes" id="UP000239156"/>
    </source>
</evidence>
<dbReference type="AlphaFoldDB" id="A0A2S4UVM0"/>
<name>A0A2S4UVM0_9BASI</name>
<dbReference type="VEuPathDB" id="FungiDB:PSTT_12568"/>